<comment type="caution">
    <text evidence="3">The sequence shown here is derived from an EMBL/GenBank/DDBJ whole genome shotgun (WGS) entry which is preliminary data.</text>
</comment>
<dbReference type="AlphaFoldDB" id="A0A4Z2GD28"/>
<gene>
    <name evidence="3" type="primary">tmem45b_2</name>
    <name evidence="3" type="ORF">EYF80_038698</name>
</gene>
<accession>A0A4Z2GD28</accession>
<protein>
    <submittedName>
        <fullName evidence="3">Transmembrane protein 45B</fullName>
    </submittedName>
</protein>
<dbReference type="PANTHER" id="PTHR16007">
    <property type="entry name" value="EPIDIDYMAL MEMBRANE PROTEIN E9-RELATED"/>
    <property type="match status" value="1"/>
</dbReference>
<keyword evidence="2 3" id="KW-0812">Transmembrane</keyword>
<dbReference type="Proteomes" id="UP000314294">
    <property type="component" value="Unassembled WGS sequence"/>
</dbReference>
<evidence type="ECO:0000313" key="4">
    <source>
        <dbReference type="Proteomes" id="UP000314294"/>
    </source>
</evidence>
<feature type="compositionally biased region" description="Polar residues" evidence="1">
    <location>
        <begin position="120"/>
        <end position="129"/>
    </location>
</feature>
<reference evidence="3 4" key="1">
    <citation type="submission" date="2019-03" db="EMBL/GenBank/DDBJ databases">
        <title>First draft genome of Liparis tanakae, snailfish: a comprehensive survey of snailfish specific genes.</title>
        <authorList>
            <person name="Kim W."/>
            <person name="Song I."/>
            <person name="Jeong J.-H."/>
            <person name="Kim D."/>
            <person name="Kim S."/>
            <person name="Ryu S."/>
            <person name="Song J.Y."/>
            <person name="Lee S.K."/>
        </authorList>
    </citation>
    <scope>NUCLEOTIDE SEQUENCE [LARGE SCALE GENOMIC DNA]</scope>
    <source>
        <tissue evidence="3">Muscle</tissue>
    </source>
</reference>
<keyword evidence="2" id="KW-1133">Transmembrane helix</keyword>
<name>A0A4Z2GD28_9TELE</name>
<feature type="region of interest" description="Disordered" evidence="1">
    <location>
        <begin position="118"/>
        <end position="139"/>
    </location>
</feature>
<dbReference type="OrthoDB" id="551896at2759"/>
<evidence type="ECO:0000313" key="3">
    <source>
        <dbReference type="EMBL" id="TNN51121.1"/>
    </source>
</evidence>
<organism evidence="3 4">
    <name type="scientific">Liparis tanakae</name>
    <name type="common">Tanaka's snailfish</name>
    <dbReference type="NCBI Taxonomy" id="230148"/>
    <lineage>
        <taxon>Eukaryota</taxon>
        <taxon>Metazoa</taxon>
        <taxon>Chordata</taxon>
        <taxon>Craniata</taxon>
        <taxon>Vertebrata</taxon>
        <taxon>Euteleostomi</taxon>
        <taxon>Actinopterygii</taxon>
        <taxon>Neopterygii</taxon>
        <taxon>Teleostei</taxon>
        <taxon>Neoteleostei</taxon>
        <taxon>Acanthomorphata</taxon>
        <taxon>Eupercaria</taxon>
        <taxon>Perciformes</taxon>
        <taxon>Cottioidei</taxon>
        <taxon>Cottales</taxon>
        <taxon>Liparidae</taxon>
        <taxon>Liparis</taxon>
    </lineage>
</organism>
<evidence type="ECO:0000256" key="2">
    <source>
        <dbReference type="SAM" id="Phobius"/>
    </source>
</evidence>
<evidence type="ECO:0000256" key="1">
    <source>
        <dbReference type="SAM" id="MobiDB-lite"/>
    </source>
</evidence>
<dbReference type="EMBL" id="SRLO01000594">
    <property type="protein sequence ID" value="TNN51121.1"/>
    <property type="molecule type" value="Genomic_DNA"/>
</dbReference>
<keyword evidence="2" id="KW-0472">Membrane</keyword>
<dbReference type="InterPro" id="IPR042127">
    <property type="entry name" value="TMEM45"/>
</dbReference>
<sequence length="139" mass="15651">MSTQIGFVLFPPSGPLWDLTLHSNLMFITMCFCWHLAVALLLVACVSSVVLKIRPLCQVLEHIDAYEGQALWMLRAGTLEMRIRSRCGCRHIISFTLFSRLNSTVRRFSGRGQDVEIGMRNTSSESGSQKALLDESDEE</sequence>
<dbReference type="PANTHER" id="PTHR16007:SF59">
    <property type="entry name" value="TRANSMEMBRANE PROTEIN 45B"/>
    <property type="match status" value="1"/>
</dbReference>
<keyword evidence="4" id="KW-1185">Reference proteome</keyword>
<feature type="transmembrane region" description="Helical" evidence="2">
    <location>
        <begin position="25"/>
        <end position="51"/>
    </location>
</feature>
<proteinExistence type="predicted"/>